<accession>A0A8K1MET8</accession>
<protein>
    <submittedName>
        <fullName evidence="1">Uncharacterized protein</fullName>
    </submittedName>
</protein>
<dbReference type="AlphaFoldDB" id="A0A8K1MET8"/>
<evidence type="ECO:0000313" key="1">
    <source>
        <dbReference type="EMBL" id="UBU98479.1"/>
    </source>
</evidence>
<sequence length="114" mass="13075">MTVSIVGIKVLSWSLRVFRDLNANRTIHLMGFPPPSLFYFSPEPAPRQQNGPIQKVLPSFYPGISTRLLSYEHSKAFTANHLALFLTFRVRRNAQTFKRDSLKSYLIPSRHSKA</sequence>
<keyword evidence="1" id="KW-0496">Mitochondrion</keyword>
<dbReference type="EMBL" id="MW538937">
    <property type="protein sequence ID" value="UBU98479.1"/>
    <property type="molecule type" value="Genomic_DNA"/>
</dbReference>
<gene>
    <name evidence="1" type="primary">orf114A</name>
</gene>
<name>A0A8K1MET8_9PEZI</name>
<reference evidence="1" key="1">
    <citation type="submission" date="2021-01" db="EMBL/GenBank/DDBJ databases">
        <authorList>
            <person name="Sun H.-H."/>
            <person name="Zhang S."/>
            <person name="Zhang Y.-J."/>
        </authorList>
    </citation>
    <scope>NUCLEOTIDE SEQUENCE</scope>
    <source>
        <strain evidence="1">CMM1</strain>
    </source>
</reference>
<organism evidence="1">
    <name type="scientific">Morchella brunnea</name>
    <dbReference type="NCBI Taxonomy" id="1174671"/>
    <lineage>
        <taxon>Eukaryota</taxon>
        <taxon>Fungi</taxon>
        <taxon>Dikarya</taxon>
        <taxon>Ascomycota</taxon>
        <taxon>Pezizomycotina</taxon>
        <taxon>Pezizomycetes</taxon>
        <taxon>Pezizales</taxon>
        <taxon>Morchellaceae</taxon>
        <taxon>Morchella</taxon>
    </lineage>
</organism>
<proteinExistence type="predicted"/>
<geneLocation type="mitochondrion" evidence="1"/>
<dbReference type="GeneID" id="68665139"/>
<dbReference type="RefSeq" id="YP_010218560.1">
    <property type="nucleotide sequence ID" value="NC_058917.1"/>
</dbReference>